<keyword evidence="3" id="KW-1185">Reference proteome</keyword>
<feature type="region of interest" description="Disordered" evidence="1">
    <location>
        <begin position="130"/>
        <end position="169"/>
    </location>
</feature>
<evidence type="ECO:0000256" key="1">
    <source>
        <dbReference type="SAM" id="MobiDB-lite"/>
    </source>
</evidence>
<evidence type="ECO:0000313" key="3">
    <source>
        <dbReference type="Proteomes" id="UP001500604"/>
    </source>
</evidence>
<organism evidence="2 3">
    <name type="scientific">Kistimonas scapharcae</name>
    <dbReference type="NCBI Taxonomy" id="1036133"/>
    <lineage>
        <taxon>Bacteria</taxon>
        <taxon>Pseudomonadati</taxon>
        <taxon>Pseudomonadota</taxon>
        <taxon>Gammaproteobacteria</taxon>
        <taxon>Oceanospirillales</taxon>
        <taxon>Endozoicomonadaceae</taxon>
        <taxon>Kistimonas</taxon>
    </lineage>
</organism>
<accession>A0ABP8V9T9</accession>
<evidence type="ECO:0000313" key="2">
    <source>
        <dbReference type="EMBL" id="GAA4652045.1"/>
    </source>
</evidence>
<dbReference type="EMBL" id="BAABFL010000468">
    <property type="protein sequence ID" value="GAA4652045.1"/>
    <property type="molecule type" value="Genomic_DNA"/>
</dbReference>
<dbReference type="Proteomes" id="UP001500604">
    <property type="component" value="Unassembled WGS sequence"/>
</dbReference>
<dbReference type="RefSeq" id="WP_345198536.1">
    <property type="nucleotide sequence ID" value="NZ_BAABFL010000468.1"/>
</dbReference>
<name>A0ABP8V9T9_9GAMM</name>
<dbReference type="Pfam" id="PF04404">
    <property type="entry name" value="ERF"/>
    <property type="match status" value="1"/>
</dbReference>
<reference evidence="3" key="1">
    <citation type="journal article" date="2019" name="Int. J. Syst. Evol. Microbiol.">
        <title>The Global Catalogue of Microorganisms (GCM) 10K type strain sequencing project: providing services to taxonomists for standard genome sequencing and annotation.</title>
        <authorList>
            <consortium name="The Broad Institute Genomics Platform"/>
            <consortium name="The Broad Institute Genome Sequencing Center for Infectious Disease"/>
            <person name="Wu L."/>
            <person name="Ma J."/>
        </authorList>
    </citation>
    <scope>NUCLEOTIDE SEQUENCE [LARGE SCALE GENOMIC DNA]</scope>
    <source>
        <strain evidence="3">JCM 17805</strain>
    </source>
</reference>
<proteinExistence type="predicted"/>
<sequence>MKMSNETDKIFPAFVKMQAALGNASKSKQGHGYKYAELSECIDTAKPVLESNGLAVSQMIGQCEQGTTLCTMLVHESGQWMYSEFVMEKSVLQGAAGKNPAQCMGSSITYMRRYAYAALLGMAQADDDAATVGKSYENSQQPRRQPQNQPHQQAPQQEQAQAQQAETITQQQAQTLRNAAFLANVSDADICKRAHIQSLEQMPLTLLPKVMDWLNKQARDNQAHQAA</sequence>
<protein>
    <recommendedName>
        <fullName evidence="4">Essential recombination function protein</fullName>
    </recommendedName>
</protein>
<dbReference type="InterPro" id="IPR007499">
    <property type="entry name" value="ERF_bacteria_virus"/>
</dbReference>
<feature type="compositionally biased region" description="Low complexity" evidence="1">
    <location>
        <begin position="140"/>
        <end position="169"/>
    </location>
</feature>
<gene>
    <name evidence="2" type="ORF">GCM10023116_43290</name>
</gene>
<evidence type="ECO:0008006" key="4">
    <source>
        <dbReference type="Google" id="ProtNLM"/>
    </source>
</evidence>
<comment type="caution">
    <text evidence="2">The sequence shown here is derived from an EMBL/GenBank/DDBJ whole genome shotgun (WGS) entry which is preliminary data.</text>
</comment>